<dbReference type="STRING" id="1043005.A0A074Y5B5"/>
<dbReference type="Gene3D" id="2.60.40.1970">
    <property type="entry name" value="YEATS domain"/>
    <property type="match status" value="1"/>
</dbReference>
<reference evidence="8 9" key="1">
    <citation type="journal article" date="2014" name="BMC Genomics">
        <title>Genome sequencing of four Aureobasidium pullulans varieties: biotechnological potential, stress tolerance, and description of new species.</title>
        <authorList>
            <person name="Gostin Ar C."/>
            <person name="Ohm R.A."/>
            <person name="Kogej T."/>
            <person name="Sonjak S."/>
            <person name="Turk M."/>
            <person name="Zajc J."/>
            <person name="Zalar P."/>
            <person name="Grube M."/>
            <person name="Sun H."/>
            <person name="Han J."/>
            <person name="Sharma A."/>
            <person name="Chiniquy J."/>
            <person name="Ngan C.Y."/>
            <person name="Lipzen A."/>
            <person name="Barry K."/>
            <person name="Grigoriev I.V."/>
            <person name="Gunde-Cimerman N."/>
        </authorList>
    </citation>
    <scope>NUCLEOTIDE SEQUENCE [LARGE SCALE GENOMIC DNA]</scope>
    <source>
        <strain evidence="8 9">EXF-2481</strain>
    </source>
</reference>
<evidence type="ECO:0000256" key="3">
    <source>
        <dbReference type="ARBA" id="ARBA00023163"/>
    </source>
</evidence>
<dbReference type="RefSeq" id="XP_013341339.1">
    <property type="nucleotide sequence ID" value="XM_013485885.1"/>
</dbReference>
<proteinExistence type="predicted"/>
<dbReference type="PROSITE" id="PS51037">
    <property type="entry name" value="YEATS"/>
    <property type="match status" value="1"/>
</dbReference>
<keyword evidence="9" id="KW-1185">Reference proteome</keyword>
<dbReference type="Proteomes" id="UP000030641">
    <property type="component" value="Unassembled WGS sequence"/>
</dbReference>
<dbReference type="EMBL" id="KL584768">
    <property type="protein sequence ID" value="KEQ92993.1"/>
    <property type="molecule type" value="Genomic_DNA"/>
</dbReference>
<feature type="domain" description="YEATS" evidence="7">
    <location>
        <begin position="28"/>
        <end position="181"/>
    </location>
</feature>
<dbReference type="InParanoid" id="A0A074Y5B5"/>
<evidence type="ECO:0000256" key="2">
    <source>
        <dbReference type="ARBA" id="ARBA00023015"/>
    </source>
</evidence>
<name>A0A074Y5B5_AURSE</name>
<accession>A0A074Y5B5</accession>
<evidence type="ECO:0000313" key="9">
    <source>
        <dbReference type="Proteomes" id="UP000030641"/>
    </source>
</evidence>
<evidence type="ECO:0000256" key="5">
    <source>
        <dbReference type="PROSITE-ProRule" id="PRU00376"/>
    </source>
</evidence>
<evidence type="ECO:0000256" key="6">
    <source>
        <dbReference type="SAM" id="MobiDB-lite"/>
    </source>
</evidence>
<dbReference type="GeneID" id="25364525"/>
<dbReference type="InterPro" id="IPR005033">
    <property type="entry name" value="YEATS"/>
</dbReference>
<sequence length="270" mass="30445">MPAAASNKRVKNTRISRPFSTTHLPSSPSPYPQLTSIPVIGSQAWNLDPAAQTDPIPEGHTKGWRVYVKPLDSGPEITTWLKKVQFKLHMTYADPSRTVEAPPFQIQETGYGEFDIEMRLYFDSSSGEKAQYRSHRLRLEPFGSEEQQKMQRDNNMVTSETCEIVEFNEPSHDFFAKMTAEDQFAHLQKKGGGAKGGRGAKGRGARIEYEGGREPTANLPDRGSEALPFSRELEKKMLDMLATAQKDMDAEIEKEKQKAVDRQKRLKEIA</sequence>
<dbReference type="AlphaFoldDB" id="A0A074Y5B5"/>
<dbReference type="GO" id="GO:0000785">
    <property type="term" value="C:chromatin"/>
    <property type="evidence" value="ECO:0007669"/>
    <property type="project" value="UniProtKB-ARBA"/>
</dbReference>
<dbReference type="FunCoup" id="A0A074Y5B5">
    <property type="interactions" value="690"/>
</dbReference>
<evidence type="ECO:0000259" key="7">
    <source>
        <dbReference type="PROSITE" id="PS51037"/>
    </source>
</evidence>
<organism evidence="8 9">
    <name type="scientific">Aureobasidium subglaciale (strain EXF-2481)</name>
    <name type="common">Aureobasidium pullulans var. subglaciale</name>
    <dbReference type="NCBI Taxonomy" id="1043005"/>
    <lineage>
        <taxon>Eukaryota</taxon>
        <taxon>Fungi</taxon>
        <taxon>Dikarya</taxon>
        <taxon>Ascomycota</taxon>
        <taxon>Pezizomycotina</taxon>
        <taxon>Dothideomycetes</taxon>
        <taxon>Dothideomycetidae</taxon>
        <taxon>Dothideales</taxon>
        <taxon>Saccotheciaceae</taxon>
        <taxon>Aureobasidium</taxon>
    </lineage>
</organism>
<gene>
    <name evidence="8" type="ORF">AUEXF2481DRAFT_31852</name>
</gene>
<feature type="compositionally biased region" description="Polar residues" evidence="6">
    <location>
        <begin position="15"/>
        <end position="33"/>
    </location>
</feature>
<evidence type="ECO:0000313" key="8">
    <source>
        <dbReference type="EMBL" id="KEQ92993.1"/>
    </source>
</evidence>
<dbReference type="OMA" id="VKPYHNE"/>
<keyword evidence="3" id="KW-0804">Transcription</keyword>
<evidence type="ECO:0000256" key="4">
    <source>
        <dbReference type="ARBA" id="ARBA00023242"/>
    </source>
</evidence>
<dbReference type="OrthoDB" id="16041at2759"/>
<protein>
    <recommendedName>
        <fullName evidence="1">Protein AF-9 homolog</fullName>
    </recommendedName>
</protein>
<dbReference type="PANTHER" id="PTHR47573:SF1">
    <property type="entry name" value="PROTEIN AF-9 HOMOLOG"/>
    <property type="match status" value="1"/>
</dbReference>
<dbReference type="GO" id="GO:0006355">
    <property type="term" value="P:regulation of DNA-templated transcription"/>
    <property type="evidence" value="ECO:0007669"/>
    <property type="project" value="InterPro"/>
</dbReference>
<feature type="region of interest" description="Disordered" evidence="6">
    <location>
        <begin position="1"/>
        <end position="33"/>
    </location>
</feature>
<comment type="subcellular location">
    <subcellularLocation>
        <location evidence="5">Nucleus</location>
    </subcellularLocation>
</comment>
<dbReference type="InterPro" id="IPR055129">
    <property type="entry name" value="YEATS_dom"/>
</dbReference>
<dbReference type="GO" id="GO:0005634">
    <property type="term" value="C:nucleus"/>
    <property type="evidence" value="ECO:0007669"/>
    <property type="project" value="UniProtKB-SubCell"/>
</dbReference>
<keyword evidence="2" id="KW-0805">Transcription regulation</keyword>
<dbReference type="PANTHER" id="PTHR47573">
    <property type="entry name" value="PROTEIN AF-9 HOMOLOG"/>
    <property type="match status" value="1"/>
</dbReference>
<dbReference type="Pfam" id="PF03366">
    <property type="entry name" value="YEATS"/>
    <property type="match status" value="1"/>
</dbReference>
<evidence type="ECO:0000256" key="1">
    <source>
        <dbReference type="ARBA" id="ARBA00022408"/>
    </source>
</evidence>
<dbReference type="InterPro" id="IPR038704">
    <property type="entry name" value="YEAST_sf"/>
</dbReference>
<dbReference type="HOGENOM" id="CLU_051385_2_0_1"/>
<keyword evidence="4 5" id="KW-0539">Nucleus</keyword>
<feature type="region of interest" description="Disordered" evidence="6">
    <location>
        <begin position="189"/>
        <end position="224"/>
    </location>
</feature>